<dbReference type="InterPro" id="IPR036691">
    <property type="entry name" value="Endo/exonu/phosph_ase_sf"/>
</dbReference>
<accession>A0AAW0Y3K7</accession>
<evidence type="ECO:0000313" key="3">
    <source>
        <dbReference type="Proteomes" id="UP001445076"/>
    </source>
</evidence>
<dbReference type="Proteomes" id="UP001445076">
    <property type="component" value="Unassembled WGS sequence"/>
</dbReference>
<evidence type="ECO:0000256" key="1">
    <source>
        <dbReference type="ARBA" id="ARBA00022801"/>
    </source>
</evidence>
<protein>
    <recommendedName>
        <fullName evidence="4">Type I inositol 1,4,5-trisphosphate 5-phosphatase</fullName>
    </recommendedName>
</protein>
<sequence>MANTSSTRMLLVTANIASCFEQPDSMLKPWITEFLKTVEEHEPHFIALHCQEVGGKNYEESMQHVEHFVRSLMNRGTMLPYDKIRVYLDEEYDSAEKFTKRSLWIV</sequence>
<evidence type="ECO:0008006" key="4">
    <source>
        <dbReference type="Google" id="ProtNLM"/>
    </source>
</evidence>
<dbReference type="SUPFAM" id="SSF56219">
    <property type="entry name" value="DNase I-like"/>
    <property type="match status" value="1"/>
</dbReference>
<keyword evidence="1" id="KW-0378">Hydrolase</keyword>
<dbReference type="PANTHER" id="PTHR12997:SF2">
    <property type="entry name" value="INOSITOL POLYPHOSPHATE-5-PHOSPHATASE A"/>
    <property type="match status" value="1"/>
</dbReference>
<evidence type="ECO:0000313" key="2">
    <source>
        <dbReference type="EMBL" id="KAK8751391.1"/>
    </source>
</evidence>
<dbReference type="GO" id="GO:0004445">
    <property type="term" value="F:inositol-polyphosphate 5-phosphatase activity"/>
    <property type="evidence" value="ECO:0007669"/>
    <property type="project" value="InterPro"/>
</dbReference>
<proteinExistence type="predicted"/>
<dbReference type="InterPro" id="IPR039737">
    <property type="entry name" value="INPP5A"/>
</dbReference>
<dbReference type="PANTHER" id="PTHR12997">
    <property type="entry name" value="TYPE I INOSITOL-1,4,5-TRISPHOSPHATE 5-PHOSPHATASE"/>
    <property type="match status" value="1"/>
</dbReference>
<name>A0AAW0Y3K7_CHEQU</name>
<dbReference type="EMBL" id="JARKIK010000006">
    <property type="protein sequence ID" value="KAK8751391.1"/>
    <property type="molecule type" value="Genomic_DNA"/>
</dbReference>
<gene>
    <name evidence="2" type="ORF">OTU49_014544</name>
</gene>
<keyword evidence="3" id="KW-1185">Reference proteome</keyword>
<organism evidence="2 3">
    <name type="scientific">Cherax quadricarinatus</name>
    <name type="common">Australian red claw crayfish</name>
    <dbReference type="NCBI Taxonomy" id="27406"/>
    <lineage>
        <taxon>Eukaryota</taxon>
        <taxon>Metazoa</taxon>
        <taxon>Ecdysozoa</taxon>
        <taxon>Arthropoda</taxon>
        <taxon>Crustacea</taxon>
        <taxon>Multicrustacea</taxon>
        <taxon>Malacostraca</taxon>
        <taxon>Eumalacostraca</taxon>
        <taxon>Eucarida</taxon>
        <taxon>Decapoda</taxon>
        <taxon>Pleocyemata</taxon>
        <taxon>Astacidea</taxon>
        <taxon>Parastacoidea</taxon>
        <taxon>Parastacidae</taxon>
        <taxon>Cherax</taxon>
    </lineage>
</organism>
<comment type="caution">
    <text evidence="2">The sequence shown here is derived from an EMBL/GenBank/DDBJ whole genome shotgun (WGS) entry which is preliminary data.</text>
</comment>
<dbReference type="AlphaFoldDB" id="A0AAW0Y3K7"/>
<reference evidence="2 3" key="1">
    <citation type="journal article" date="2024" name="BMC Genomics">
        <title>Genome assembly of redclaw crayfish (Cherax quadricarinatus) provides insights into its immune adaptation and hypoxia tolerance.</title>
        <authorList>
            <person name="Liu Z."/>
            <person name="Zheng J."/>
            <person name="Li H."/>
            <person name="Fang K."/>
            <person name="Wang S."/>
            <person name="He J."/>
            <person name="Zhou D."/>
            <person name="Weng S."/>
            <person name="Chi M."/>
            <person name="Gu Z."/>
            <person name="He J."/>
            <person name="Li F."/>
            <person name="Wang M."/>
        </authorList>
    </citation>
    <scope>NUCLEOTIDE SEQUENCE [LARGE SCALE GENOMIC DNA]</scope>
    <source>
        <strain evidence="2">ZL_2023a</strain>
    </source>
</reference>